<dbReference type="InterPro" id="IPR000215">
    <property type="entry name" value="Serpin_fam"/>
</dbReference>
<dbReference type="Pfam" id="PF00079">
    <property type="entry name" value="Serpin"/>
    <property type="match status" value="1"/>
</dbReference>
<dbReference type="InterPro" id="IPR042185">
    <property type="entry name" value="Serpin_sf_2"/>
</dbReference>
<dbReference type="PROSITE" id="PS00284">
    <property type="entry name" value="SERPIN"/>
    <property type="match status" value="1"/>
</dbReference>
<comment type="similarity">
    <text evidence="1">Belongs to the serpin family.</text>
</comment>
<dbReference type="Gene3D" id="2.30.39.10">
    <property type="entry name" value="Alpha-1-antitrypsin, domain 1"/>
    <property type="match status" value="1"/>
</dbReference>
<dbReference type="InterPro" id="IPR036186">
    <property type="entry name" value="Serpin_sf"/>
</dbReference>
<keyword evidence="4" id="KW-1185">Reference proteome</keyword>
<dbReference type="InterPro" id="IPR023796">
    <property type="entry name" value="Serpin_dom"/>
</dbReference>
<dbReference type="AlphaFoldDB" id="A0A938YFT5"/>
<dbReference type="RefSeq" id="WP_205261755.1">
    <property type="nucleotide sequence ID" value="NZ_JAERWK010000021.1"/>
</dbReference>
<dbReference type="Gene3D" id="3.30.497.10">
    <property type="entry name" value="Antithrombin, subunit I, domain 2"/>
    <property type="match status" value="1"/>
</dbReference>
<protein>
    <submittedName>
        <fullName evidence="3">Serpin family protein</fullName>
    </submittedName>
</protein>
<dbReference type="PANTHER" id="PTHR11461">
    <property type="entry name" value="SERINE PROTEASE INHIBITOR, SERPIN"/>
    <property type="match status" value="1"/>
</dbReference>
<comment type="caution">
    <text evidence="3">The sequence shown here is derived from an EMBL/GenBank/DDBJ whole genome shotgun (WGS) entry which is preliminary data.</text>
</comment>
<dbReference type="GO" id="GO:0004867">
    <property type="term" value="F:serine-type endopeptidase inhibitor activity"/>
    <property type="evidence" value="ECO:0007669"/>
    <property type="project" value="InterPro"/>
</dbReference>
<gene>
    <name evidence="3" type="ORF">JL106_16030</name>
</gene>
<feature type="domain" description="Serpin" evidence="2">
    <location>
        <begin position="86"/>
        <end position="454"/>
    </location>
</feature>
<dbReference type="SMART" id="SM00093">
    <property type="entry name" value="SERPIN"/>
    <property type="match status" value="1"/>
</dbReference>
<dbReference type="SUPFAM" id="SSF56574">
    <property type="entry name" value="Serpins"/>
    <property type="match status" value="1"/>
</dbReference>
<evidence type="ECO:0000256" key="1">
    <source>
        <dbReference type="RuleBase" id="RU000411"/>
    </source>
</evidence>
<name>A0A938YFT5_9ACTN</name>
<sequence length="456" mass="45743">MTASRLSRRDLLLTAMLATGGALVGGLAGCGRTDPAPDPTAGSTTPTTTTGAPVVAAGLVETLSGTRPRAAGDPAAAQPALAGFGAAMLRAVVQSDPAASTVISPYSLYSVLAMVRAGADGQTATQLDQLLHLDGEQQGAAMTAVDAGVAAALDSARQAAPDDPDGVLVETADQSWLQRGFDVRPAFLDALASRFGADAVSADFTADPEAVRAAVNGWVAERTRDLIPELFPNGSITDATRVALVNALYLKAAWAKPFRAPVDGDFTTASGEAVTVPVMTSERTVAGVAGSGWRSATIPYLGAGLAMTLLVPDAGTFDATLAGLDAATIAAAAAADTTSAAQWTLTMPTFAIASTPDVQAAAQAGGVTDLFDATTVDLSGIAGAPGDLVVDAFLHQAVISVDEHGTEAAAATGVSIGVTSAAPGEPLVVDRPFLFWIADTTTGAPLFLGTVTDPRS</sequence>
<dbReference type="InterPro" id="IPR023795">
    <property type="entry name" value="Serpin_CS"/>
</dbReference>
<evidence type="ECO:0000259" key="2">
    <source>
        <dbReference type="SMART" id="SM00093"/>
    </source>
</evidence>
<evidence type="ECO:0000313" key="4">
    <source>
        <dbReference type="Proteomes" id="UP000663792"/>
    </source>
</evidence>
<proteinExistence type="inferred from homology"/>
<dbReference type="PROSITE" id="PS51318">
    <property type="entry name" value="TAT"/>
    <property type="match status" value="1"/>
</dbReference>
<organism evidence="3 4">
    <name type="scientific">Nakamurella leprariae</name>
    <dbReference type="NCBI Taxonomy" id="2803911"/>
    <lineage>
        <taxon>Bacteria</taxon>
        <taxon>Bacillati</taxon>
        <taxon>Actinomycetota</taxon>
        <taxon>Actinomycetes</taxon>
        <taxon>Nakamurellales</taxon>
        <taxon>Nakamurellaceae</taxon>
        <taxon>Nakamurella</taxon>
    </lineage>
</organism>
<reference evidence="3" key="1">
    <citation type="submission" date="2021-01" db="EMBL/GenBank/DDBJ databases">
        <title>YIM 132084 draft genome.</title>
        <authorList>
            <person name="An D."/>
        </authorList>
    </citation>
    <scope>NUCLEOTIDE SEQUENCE</scope>
    <source>
        <strain evidence="3">YIM 132084</strain>
    </source>
</reference>
<dbReference type="EMBL" id="JAERWK010000021">
    <property type="protein sequence ID" value="MBM9468793.1"/>
    <property type="molecule type" value="Genomic_DNA"/>
</dbReference>
<dbReference type="Proteomes" id="UP000663792">
    <property type="component" value="Unassembled WGS sequence"/>
</dbReference>
<dbReference type="GO" id="GO:0005615">
    <property type="term" value="C:extracellular space"/>
    <property type="evidence" value="ECO:0007669"/>
    <property type="project" value="InterPro"/>
</dbReference>
<dbReference type="CDD" id="cd19590">
    <property type="entry name" value="serpin_thermopin-like"/>
    <property type="match status" value="1"/>
</dbReference>
<dbReference type="InterPro" id="IPR006311">
    <property type="entry name" value="TAT_signal"/>
</dbReference>
<evidence type="ECO:0000313" key="3">
    <source>
        <dbReference type="EMBL" id="MBM9468793.1"/>
    </source>
</evidence>
<dbReference type="PROSITE" id="PS51257">
    <property type="entry name" value="PROKAR_LIPOPROTEIN"/>
    <property type="match status" value="1"/>
</dbReference>
<accession>A0A938YFT5</accession>
<dbReference type="InterPro" id="IPR042178">
    <property type="entry name" value="Serpin_sf_1"/>
</dbReference>
<dbReference type="PANTHER" id="PTHR11461:SF211">
    <property type="entry name" value="GH10112P-RELATED"/>
    <property type="match status" value="1"/>
</dbReference>